<name>A0AAJ1WXV2_9HYPH</name>
<dbReference type="InterPro" id="IPR052353">
    <property type="entry name" value="Benzoxazolinone_Detox_Enz"/>
</dbReference>
<evidence type="ECO:0000259" key="1">
    <source>
        <dbReference type="PROSITE" id="PS51340"/>
    </source>
</evidence>
<dbReference type="InterPro" id="IPR011037">
    <property type="entry name" value="Pyrv_Knase-like_insert_dom_sf"/>
</dbReference>
<dbReference type="GO" id="GO:0030151">
    <property type="term" value="F:molybdenum ion binding"/>
    <property type="evidence" value="ECO:0007669"/>
    <property type="project" value="InterPro"/>
</dbReference>
<dbReference type="Gene3D" id="2.40.33.20">
    <property type="entry name" value="PK beta-barrel domain-like"/>
    <property type="match status" value="1"/>
</dbReference>
<evidence type="ECO:0000313" key="3">
    <source>
        <dbReference type="Proteomes" id="UP001223420"/>
    </source>
</evidence>
<sequence>MTDAVTEVAIDAVLVGPVAPLGLSGSSSGIAKTPRLHPVAVGLNGLAGDAQADLRHHGGPEKAVHHYAFDHYAGWRRDVPEADPSLLARPGAFGENLSTLGLTEHDICVGDLWRVGSALLQVSQARQPCWKLNHRFAAADMARRVQASGRTGWYYRVVEPGMIAPGDRLRLIDRPHPAWPLTRLLRAFYVDRLDRDALAGIAALETLSPSWRALARRRLERGVVEDWAPRLESPDS</sequence>
<dbReference type="Pfam" id="PF03475">
    <property type="entry name" value="YiiM_3-alpha"/>
    <property type="match status" value="1"/>
</dbReference>
<dbReference type="InterPro" id="IPR005163">
    <property type="entry name" value="Tri_helical_YiiM-like"/>
</dbReference>
<dbReference type="GO" id="GO:0003824">
    <property type="term" value="F:catalytic activity"/>
    <property type="evidence" value="ECO:0007669"/>
    <property type="project" value="InterPro"/>
</dbReference>
<dbReference type="EMBL" id="JAUSWL010000020">
    <property type="protein sequence ID" value="MDQ0546989.1"/>
    <property type="molecule type" value="Genomic_DNA"/>
</dbReference>
<gene>
    <name evidence="2" type="ORF">QO001_005942</name>
</gene>
<comment type="caution">
    <text evidence="2">The sequence shown here is derived from an EMBL/GenBank/DDBJ whole genome shotgun (WGS) entry which is preliminary data.</text>
</comment>
<dbReference type="AlphaFoldDB" id="A0AAJ1WXV2"/>
<accession>A0AAJ1WXV2</accession>
<dbReference type="RefSeq" id="WP_230368025.1">
    <property type="nucleotide sequence ID" value="NZ_JAJALK010000019.1"/>
</dbReference>
<dbReference type="SUPFAM" id="SSF50800">
    <property type="entry name" value="PK beta-barrel domain-like"/>
    <property type="match status" value="1"/>
</dbReference>
<proteinExistence type="predicted"/>
<dbReference type="PANTHER" id="PTHR30212">
    <property type="entry name" value="PROTEIN YIIM"/>
    <property type="match status" value="1"/>
</dbReference>
<dbReference type="InterPro" id="IPR005302">
    <property type="entry name" value="MoCF_Sase_C"/>
</dbReference>
<dbReference type="Pfam" id="PF03473">
    <property type="entry name" value="MOSC"/>
    <property type="match status" value="1"/>
</dbReference>
<protein>
    <submittedName>
        <fullName evidence="2">MOSC domain-containing protein YiiM</fullName>
    </submittedName>
</protein>
<feature type="domain" description="MOSC" evidence="1">
    <location>
        <begin position="31"/>
        <end position="172"/>
    </location>
</feature>
<dbReference type="PROSITE" id="PS51340">
    <property type="entry name" value="MOSC"/>
    <property type="match status" value="1"/>
</dbReference>
<dbReference type="PANTHER" id="PTHR30212:SF2">
    <property type="entry name" value="PROTEIN YIIM"/>
    <property type="match status" value="1"/>
</dbReference>
<dbReference type="Proteomes" id="UP001223420">
    <property type="component" value="Unassembled WGS sequence"/>
</dbReference>
<evidence type="ECO:0000313" key="2">
    <source>
        <dbReference type="EMBL" id="MDQ0546989.1"/>
    </source>
</evidence>
<organism evidence="2 3">
    <name type="scientific">Methylobacterium brachiatum</name>
    <dbReference type="NCBI Taxonomy" id="269660"/>
    <lineage>
        <taxon>Bacteria</taxon>
        <taxon>Pseudomonadati</taxon>
        <taxon>Pseudomonadota</taxon>
        <taxon>Alphaproteobacteria</taxon>
        <taxon>Hyphomicrobiales</taxon>
        <taxon>Methylobacteriaceae</taxon>
        <taxon>Methylobacterium</taxon>
    </lineage>
</organism>
<dbReference type="GO" id="GO:0030170">
    <property type="term" value="F:pyridoxal phosphate binding"/>
    <property type="evidence" value="ECO:0007669"/>
    <property type="project" value="InterPro"/>
</dbReference>
<reference evidence="2" key="1">
    <citation type="submission" date="2023-07" db="EMBL/GenBank/DDBJ databases">
        <title>Genomic Encyclopedia of Type Strains, Phase IV (KMG-IV): sequencing the most valuable type-strain genomes for metagenomic binning, comparative biology and taxonomic classification.</title>
        <authorList>
            <person name="Goeker M."/>
        </authorList>
    </citation>
    <scope>NUCLEOTIDE SEQUENCE</scope>
    <source>
        <strain evidence="2">DSM 19569</strain>
    </source>
</reference>